<dbReference type="PANTHER" id="PTHR35134:SF2">
    <property type="entry name" value="NUCLEOTIDASE YQFW-RELATED"/>
    <property type="match status" value="1"/>
</dbReference>
<evidence type="ECO:0000313" key="4">
    <source>
        <dbReference type="EMBL" id="USG67229.1"/>
    </source>
</evidence>
<evidence type="ECO:0000256" key="1">
    <source>
        <dbReference type="ARBA" id="ARBA00009589"/>
    </source>
</evidence>
<reference evidence="4" key="1">
    <citation type="submission" date="2022-06" db="EMBL/GenBank/DDBJ databases">
        <title>Genome sequencing of Brevibacillus sp. BB3-R1.</title>
        <authorList>
            <person name="Heo J."/>
            <person name="Lee D."/>
            <person name="Won M."/>
            <person name="Han B.-H."/>
            <person name="Hong S.-B."/>
            <person name="Kwon S.-W."/>
        </authorList>
    </citation>
    <scope>NUCLEOTIDE SEQUENCE</scope>
    <source>
        <strain evidence="4">BB3-R1</strain>
    </source>
</reference>
<dbReference type="Pfam" id="PF06941">
    <property type="entry name" value="NT5C"/>
    <property type="match status" value="1"/>
</dbReference>
<dbReference type="Gene3D" id="3.40.50.1000">
    <property type="entry name" value="HAD superfamily/HAD-like"/>
    <property type="match status" value="1"/>
</dbReference>
<dbReference type="InterPro" id="IPR009206">
    <property type="entry name" value="Nucleotidase_putative"/>
</dbReference>
<dbReference type="InterPro" id="IPR010708">
    <property type="entry name" value="5'(3')-deoxyribonucleotidase"/>
</dbReference>
<evidence type="ECO:0000313" key="5">
    <source>
        <dbReference type="Proteomes" id="UP001056500"/>
    </source>
</evidence>
<dbReference type="EMBL" id="CP098755">
    <property type="protein sequence ID" value="USG67229.1"/>
    <property type="molecule type" value="Genomic_DNA"/>
</dbReference>
<organism evidence="4 5">
    <name type="scientific">Brevibacillus ruminantium</name>
    <dbReference type="NCBI Taxonomy" id="2950604"/>
    <lineage>
        <taxon>Bacteria</taxon>
        <taxon>Bacillati</taxon>
        <taxon>Bacillota</taxon>
        <taxon>Bacilli</taxon>
        <taxon>Bacillales</taxon>
        <taxon>Paenibacillaceae</taxon>
        <taxon>Brevibacillus</taxon>
    </lineage>
</organism>
<sequence length="196" mass="23048">MKPERTLIIGIDIDGTVTEPSSIVPLMNESFGKHLRYEDCFAYNLATVYNITEEAFADWLDKNGERLYDEAPVHGTADAVLRNWYHQHRLVYISAREARHRDVTLNWFSRYQIPYHELDLIGSHDKLAAARKWRVDLFLEDRLENALQLSEDLEIPILLFDTPYNQGTLPELVHRVYSWEQVDTLVKSWPIKHILR</sequence>
<dbReference type="RefSeq" id="WP_251874331.1">
    <property type="nucleotide sequence ID" value="NZ_CP098755.1"/>
</dbReference>
<gene>
    <name evidence="4" type="ORF">NDK47_08050</name>
</gene>
<dbReference type="PIRSF" id="PIRSF021362">
    <property type="entry name" value="UCP021362_HAD"/>
    <property type="match status" value="1"/>
</dbReference>
<comment type="similarity">
    <text evidence="1 3">Belongs to the 5'(3')-deoxyribonucleotidase family.</text>
</comment>
<protein>
    <recommendedName>
        <fullName evidence="3">Nucleotidase</fullName>
        <ecNumber evidence="3">3.1.3.-</ecNumber>
    </recommendedName>
</protein>
<evidence type="ECO:0000256" key="2">
    <source>
        <dbReference type="ARBA" id="ARBA00022801"/>
    </source>
</evidence>
<dbReference type="InterPro" id="IPR023214">
    <property type="entry name" value="HAD_sf"/>
</dbReference>
<evidence type="ECO:0000256" key="3">
    <source>
        <dbReference type="PIRNR" id="PIRNR021362"/>
    </source>
</evidence>
<dbReference type="InterPro" id="IPR036412">
    <property type="entry name" value="HAD-like_sf"/>
</dbReference>
<dbReference type="SUPFAM" id="SSF56784">
    <property type="entry name" value="HAD-like"/>
    <property type="match status" value="1"/>
</dbReference>
<dbReference type="Proteomes" id="UP001056500">
    <property type="component" value="Chromosome"/>
</dbReference>
<name>A0ABY4WKN0_9BACL</name>
<dbReference type="EC" id="3.1.3.-" evidence="3"/>
<proteinExistence type="inferred from homology"/>
<dbReference type="InterPro" id="IPR052419">
    <property type="entry name" value="5_3-deoxyribonucleotidase-like"/>
</dbReference>
<accession>A0ABY4WKN0</accession>
<dbReference type="PANTHER" id="PTHR35134">
    <property type="entry name" value="NUCLEOTIDASE YQFW-RELATED"/>
    <property type="match status" value="1"/>
</dbReference>
<keyword evidence="5" id="KW-1185">Reference proteome</keyword>
<keyword evidence="2 3" id="KW-0378">Hydrolase</keyword>